<organism evidence="2 3">
    <name type="scientific">Tissierella carlieri</name>
    <dbReference type="NCBI Taxonomy" id="689904"/>
    <lineage>
        <taxon>Bacteria</taxon>
        <taxon>Bacillati</taxon>
        <taxon>Bacillota</taxon>
        <taxon>Tissierellia</taxon>
        <taxon>Tissierellales</taxon>
        <taxon>Tissierellaceae</taxon>
        <taxon>Tissierella</taxon>
    </lineage>
</organism>
<dbReference type="EMBL" id="JANGAC010000008">
    <property type="protein sequence ID" value="MCQ4923723.1"/>
    <property type="molecule type" value="Genomic_DNA"/>
</dbReference>
<accession>A0ABT1SB74</accession>
<evidence type="ECO:0000256" key="1">
    <source>
        <dbReference type="SAM" id="Phobius"/>
    </source>
</evidence>
<keyword evidence="1" id="KW-0812">Transmembrane</keyword>
<dbReference type="RefSeq" id="WP_216556222.1">
    <property type="nucleotide sequence ID" value="NZ_JAHLOH010000018.1"/>
</dbReference>
<evidence type="ECO:0000313" key="2">
    <source>
        <dbReference type="EMBL" id="MCQ4923723.1"/>
    </source>
</evidence>
<proteinExistence type="predicted"/>
<sequence>MDKRNYKLNKNLFKYSNGYYNKLISRMIFVLVTLLIILAIKMMNTKTTNNIIKIIEKNIYYDFSLKEDGKKVKDYLVKVVVDSKDTIEEFTDQFNKNNKPD</sequence>
<keyword evidence="3" id="KW-1185">Reference proteome</keyword>
<protein>
    <submittedName>
        <fullName evidence="2">Uncharacterized protein</fullName>
    </submittedName>
</protein>
<evidence type="ECO:0000313" key="3">
    <source>
        <dbReference type="Proteomes" id="UP001524478"/>
    </source>
</evidence>
<keyword evidence="1" id="KW-1133">Transmembrane helix</keyword>
<keyword evidence="1" id="KW-0472">Membrane</keyword>
<feature type="transmembrane region" description="Helical" evidence="1">
    <location>
        <begin position="20"/>
        <end position="40"/>
    </location>
</feature>
<dbReference type="Proteomes" id="UP001524478">
    <property type="component" value="Unassembled WGS sequence"/>
</dbReference>
<reference evidence="2 3" key="1">
    <citation type="submission" date="2022-06" db="EMBL/GenBank/DDBJ databases">
        <title>Isolation of gut microbiota from human fecal samples.</title>
        <authorList>
            <person name="Pamer E.G."/>
            <person name="Barat B."/>
            <person name="Waligurski E."/>
            <person name="Medina S."/>
            <person name="Paddock L."/>
            <person name="Mostad J."/>
        </authorList>
    </citation>
    <scope>NUCLEOTIDE SEQUENCE [LARGE SCALE GENOMIC DNA]</scope>
    <source>
        <strain evidence="2 3">DFI.7.95</strain>
    </source>
</reference>
<gene>
    <name evidence="2" type="ORF">NE686_11535</name>
</gene>
<name>A0ABT1SB74_9FIRM</name>
<comment type="caution">
    <text evidence="2">The sequence shown here is derived from an EMBL/GenBank/DDBJ whole genome shotgun (WGS) entry which is preliminary data.</text>
</comment>